<dbReference type="Gene3D" id="1.25.40.20">
    <property type="entry name" value="Ankyrin repeat-containing domain"/>
    <property type="match status" value="2"/>
</dbReference>
<dbReference type="Pfam" id="PF00023">
    <property type="entry name" value="Ank"/>
    <property type="match status" value="1"/>
</dbReference>
<evidence type="ECO:0000256" key="2">
    <source>
        <dbReference type="ARBA" id="ARBA00023043"/>
    </source>
</evidence>
<dbReference type="OrthoDB" id="7872474at2"/>
<feature type="region of interest" description="Disordered" evidence="4">
    <location>
        <begin position="348"/>
        <end position="369"/>
    </location>
</feature>
<dbReference type="EMBL" id="CP027845">
    <property type="protein sequence ID" value="AVP87126.1"/>
    <property type="molecule type" value="Genomic_DNA"/>
</dbReference>
<dbReference type="KEGG" id="ptc:phytr_1670"/>
<proteinExistence type="predicted"/>
<dbReference type="SMART" id="SM00248">
    <property type="entry name" value="ANK"/>
    <property type="match status" value="5"/>
</dbReference>
<dbReference type="RefSeq" id="WP_106873999.1">
    <property type="nucleotide sequence ID" value="NZ_CP027845.1"/>
</dbReference>
<organism evidence="5 6">
    <name type="scientific">Candidatus Phycorickettsia trachydisci</name>
    <dbReference type="NCBI Taxonomy" id="2115978"/>
    <lineage>
        <taxon>Bacteria</taxon>
        <taxon>Pseudomonadati</taxon>
        <taxon>Pseudomonadota</taxon>
        <taxon>Alphaproteobacteria</taxon>
        <taxon>Rickettsiales</taxon>
        <taxon>Rickettsiaceae</taxon>
        <taxon>Candidatus Phycorickettsia</taxon>
    </lineage>
</organism>
<sequence>MINQDLHDALKENRIDLITQILQDQGINTQDENGKTVLHLAVNLSNPETFEFLLQQSADPNIQDKEKDTPLHLAAMSFNPDKVDLLLKHGANPHVLNLDSHTPHQSVSTTMLASYAKTTITDSDKEKAFQIIDLLGRASGQVHPTLGIPIPQIDFGGALFRQLGLDVNALGQDGWTMLQRAIIKKDLNAINEFLKDREIELHKPSKYGYKALDIAILKDDPEILEALLQKINPNDPATLDDEGSTPLHLAAKFLRPNAVKILLKHQANIFALNKQSAKPIEVTTDSIEGFIELTQWWKHGPFHNVSLAAFGFPDREDIKQWLQEKESSISQDDITHLSGQVDLLGLSSSISEEHKDPEVKNLGQESSSI</sequence>
<reference evidence="5 6" key="1">
    <citation type="submission" date="2018-03" db="EMBL/GenBank/DDBJ databases">
        <title>A gene transfer event suggests a long-term partnership between eustigmatophyte algae and a novel lineage of endosymbiotic bacteria.</title>
        <authorList>
            <person name="Yurchenko T."/>
            <person name="Sevcikova T."/>
            <person name="Pribyl P."/>
            <person name="El Karkouri K."/>
            <person name="Klimes V."/>
            <person name="Amaral R."/>
            <person name="Zbrankova V."/>
            <person name="Kim E."/>
            <person name="Raoult D."/>
            <person name="Santos L.M.A."/>
            <person name="Elias M."/>
        </authorList>
    </citation>
    <scope>NUCLEOTIDE SEQUENCE [LARGE SCALE GENOMIC DNA]</scope>
    <source>
        <strain evidence="5">CCALA 838</strain>
    </source>
</reference>
<name>A0A2P1P793_9RICK</name>
<accession>A0A2P1P793</accession>
<keyword evidence="2 3" id="KW-0040">ANK repeat</keyword>
<keyword evidence="6" id="KW-1185">Reference proteome</keyword>
<evidence type="ECO:0000256" key="3">
    <source>
        <dbReference type="PROSITE-ProRule" id="PRU00023"/>
    </source>
</evidence>
<dbReference type="PROSITE" id="PS50088">
    <property type="entry name" value="ANK_REPEAT"/>
    <property type="match status" value="3"/>
</dbReference>
<evidence type="ECO:0000256" key="1">
    <source>
        <dbReference type="ARBA" id="ARBA00022737"/>
    </source>
</evidence>
<evidence type="ECO:0000256" key="4">
    <source>
        <dbReference type="SAM" id="MobiDB-lite"/>
    </source>
</evidence>
<keyword evidence="1" id="KW-0677">Repeat</keyword>
<evidence type="ECO:0000313" key="5">
    <source>
        <dbReference type="EMBL" id="AVP87126.1"/>
    </source>
</evidence>
<dbReference type="InterPro" id="IPR002110">
    <property type="entry name" value="Ankyrin_rpt"/>
</dbReference>
<dbReference type="Proteomes" id="UP000241762">
    <property type="component" value="Chromosome"/>
</dbReference>
<dbReference type="SUPFAM" id="SSF48403">
    <property type="entry name" value="Ankyrin repeat"/>
    <property type="match status" value="1"/>
</dbReference>
<evidence type="ECO:0000313" key="6">
    <source>
        <dbReference type="Proteomes" id="UP000241762"/>
    </source>
</evidence>
<dbReference type="AlphaFoldDB" id="A0A2P1P793"/>
<dbReference type="InterPro" id="IPR036770">
    <property type="entry name" value="Ankyrin_rpt-contain_sf"/>
</dbReference>
<gene>
    <name evidence="5" type="ORF">phytr_1670</name>
</gene>
<dbReference type="Pfam" id="PF12796">
    <property type="entry name" value="Ank_2"/>
    <property type="match status" value="2"/>
</dbReference>
<feature type="repeat" description="ANK" evidence="3">
    <location>
        <begin position="242"/>
        <end position="274"/>
    </location>
</feature>
<dbReference type="PANTHER" id="PTHR24171">
    <property type="entry name" value="ANKYRIN REPEAT DOMAIN-CONTAINING PROTEIN 39-RELATED"/>
    <property type="match status" value="1"/>
</dbReference>
<feature type="repeat" description="ANK" evidence="3">
    <location>
        <begin position="33"/>
        <end position="65"/>
    </location>
</feature>
<dbReference type="PROSITE" id="PS50297">
    <property type="entry name" value="ANK_REP_REGION"/>
    <property type="match status" value="3"/>
</dbReference>
<protein>
    <submittedName>
        <fullName evidence="5">ANK repeat containing protein</fullName>
    </submittedName>
</protein>
<feature type="repeat" description="ANK" evidence="3">
    <location>
        <begin position="66"/>
        <end position="98"/>
    </location>
</feature>